<name>A0A2S3YH97_9HYPH</name>
<evidence type="ECO:0000313" key="3">
    <source>
        <dbReference type="Proteomes" id="UP000237511"/>
    </source>
</evidence>
<reference evidence="2 3" key="1">
    <citation type="journal article" date="2014" name="Syst. Appl. Microbiol.">
        <title>Microsymbionts of Phaseolus vulgaris in acid and alkaline soils of Mexico.</title>
        <authorList>
            <person name="Verastegui-Valdes M.M."/>
            <person name="Zhang Y.J."/>
            <person name="Rivera-Orduna F.N."/>
            <person name="Cheng H.P."/>
            <person name="Sui X.H."/>
            <person name="Wang E.T."/>
        </authorList>
    </citation>
    <scope>NUCLEOTIDE SEQUENCE [LARGE SCALE GENOMIC DNA]</scope>
    <source>
        <strain evidence="2 3">FG01</strain>
    </source>
</reference>
<dbReference type="AlphaFoldDB" id="A0A2S3YH97"/>
<dbReference type="Pfam" id="PF06057">
    <property type="entry name" value="VirJ"/>
    <property type="match status" value="1"/>
</dbReference>
<evidence type="ECO:0000259" key="1">
    <source>
        <dbReference type="Pfam" id="PF06057"/>
    </source>
</evidence>
<organism evidence="2 3">
    <name type="scientific">Sinorhizobium americanum</name>
    <dbReference type="NCBI Taxonomy" id="194963"/>
    <lineage>
        <taxon>Bacteria</taxon>
        <taxon>Pseudomonadati</taxon>
        <taxon>Pseudomonadota</taxon>
        <taxon>Alphaproteobacteria</taxon>
        <taxon>Hyphomicrobiales</taxon>
        <taxon>Rhizobiaceae</taxon>
        <taxon>Sinorhizobium/Ensifer group</taxon>
        <taxon>Sinorhizobium</taxon>
    </lineage>
</organism>
<dbReference type="EMBL" id="LODU01000073">
    <property type="protein sequence ID" value="POH25747.1"/>
    <property type="molecule type" value="Genomic_DNA"/>
</dbReference>
<dbReference type="InterPro" id="IPR011225">
    <property type="entry name" value="IV_sec_VirJ"/>
</dbReference>
<evidence type="ECO:0000313" key="2">
    <source>
        <dbReference type="EMBL" id="POH25747.1"/>
    </source>
</evidence>
<dbReference type="InterPro" id="IPR029058">
    <property type="entry name" value="AB_hydrolase_fold"/>
</dbReference>
<feature type="domain" description="Bacterial virulence" evidence="1">
    <location>
        <begin position="254"/>
        <end position="443"/>
    </location>
</feature>
<dbReference type="Proteomes" id="UP000237511">
    <property type="component" value="Unassembled WGS sequence"/>
</dbReference>
<proteinExistence type="predicted"/>
<gene>
    <name evidence="2" type="ORF">ATY31_26630</name>
</gene>
<protein>
    <submittedName>
        <fullName evidence="2">Type IV secretory pathway protein AcvB</fullName>
    </submittedName>
</protein>
<comment type="caution">
    <text evidence="2">The sequence shown here is derived from an EMBL/GenBank/DDBJ whole genome shotgun (WGS) entry which is preliminary data.</text>
</comment>
<accession>A0A2S3YH97</accession>
<dbReference type="SUPFAM" id="SSF53474">
    <property type="entry name" value="alpha/beta-Hydrolases"/>
    <property type="match status" value="2"/>
</dbReference>
<dbReference type="Gene3D" id="3.40.50.1820">
    <property type="entry name" value="alpha/beta hydrolase"/>
    <property type="match status" value="2"/>
</dbReference>
<sequence length="448" mass="47872">MLAALVLGAANLSAAAEDAQKFDTGMIPSPHILFPNQEAAGLVVLLSDAGGWTAREDTAARALSDENAIVIGIDLKAYLASLAKDDGDCIYTVSDLESLSQQVQRAAGSGAYRPPVIAGVGAGGAMALAIAAQSPAATIGRTLAVDPEEGIALTKQLCTPAEKSRKNDRMVYGLTDGALPDPVSVTFSPAASAAGRDHVAALIEKHSEIETDETDDEAYKALSDALSNYLGEDDEADNPFGLPLTVLDAKPSRDTMAVIYSGDGGWRDIDREVGNVLQQQGVPVVGVDSLRYFWERQPQESANDLQRIIDYYRKRWNVRNVLLIGYSFGADILPRIYNLLPPAERARVRQVTLMALSHQADFKISVFGWLGAEGAGSAGDPVDDIKAIDPSLLQCFYGTEEEDDACPELKSSGADVVAIEGGHHFDEDYPALTRRVLDGLDRRLAQAK</sequence>
<dbReference type="PIRSF" id="PIRSF029063">
    <property type="entry name" value="IV_sec_VirJ"/>
    <property type="match status" value="1"/>
</dbReference>
<dbReference type="InterPro" id="IPR010333">
    <property type="entry name" value="VirJ"/>
</dbReference>